<reference evidence="1 2" key="1">
    <citation type="submission" date="2020-01" db="EMBL/GenBank/DDBJ databases">
        <authorList>
            <consortium name="DOE Joint Genome Institute"/>
            <person name="Haridas S."/>
            <person name="Albert R."/>
            <person name="Binder M."/>
            <person name="Bloem J."/>
            <person name="Labutti K."/>
            <person name="Salamov A."/>
            <person name="Andreopoulos B."/>
            <person name="Baker S.E."/>
            <person name="Barry K."/>
            <person name="Bills G."/>
            <person name="Bluhm B.H."/>
            <person name="Cannon C."/>
            <person name="Castanera R."/>
            <person name="Culley D.E."/>
            <person name="Daum C."/>
            <person name="Ezra D."/>
            <person name="Gonzalez J.B."/>
            <person name="Henrissat B."/>
            <person name="Kuo A."/>
            <person name="Liang C."/>
            <person name="Lipzen A."/>
            <person name="Lutzoni F."/>
            <person name="Magnuson J."/>
            <person name="Mondo S."/>
            <person name="Nolan M."/>
            <person name="Ohm R."/>
            <person name="Pangilinan J."/>
            <person name="Park H.-J.H."/>
            <person name="Ramirez L."/>
            <person name="Alfaro M."/>
            <person name="Sun H."/>
            <person name="Tritt A."/>
            <person name="Yoshinaga Y."/>
            <person name="Zwiers L.-H.L."/>
            <person name="Turgeon B.G."/>
            <person name="Goodwin S.B."/>
            <person name="Spatafora J.W."/>
            <person name="Crous P.W."/>
            <person name="Grigoriev I.V."/>
        </authorList>
    </citation>
    <scope>NUCLEOTIDE SEQUENCE [LARGE SCALE GENOMIC DNA]</scope>
    <source>
        <strain evidence="1 2">CBS 611.86</strain>
    </source>
</reference>
<gene>
    <name evidence="1" type="ORF">BDV95DRAFT_153836</name>
</gene>
<dbReference type="Proteomes" id="UP000481861">
    <property type="component" value="Unassembled WGS sequence"/>
</dbReference>
<organism evidence="1 2">
    <name type="scientific">Massariosphaeria phaeospora</name>
    <dbReference type="NCBI Taxonomy" id="100035"/>
    <lineage>
        <taxon>Eukaryota</taxon>
        <taxon>Fungi</taxon>
        <taxon>Dikarya</taxon>
        <taxon>Ascomycota</taxon>
        <taxon>Pezizomycotina</taxon>
        <taxon>Dothideomycetes</taxon>
        <taxon>Pleosporomycetidae</taxon>
        <taxon>Pleosporales</taxon>
        <taxon>Pleosporales incertae sedis</taxon>
        <taxon>Massariosphaeria</taxon>
    </lineage>
</organism>
<keyword evidence="2" id="KW-1185">Reference proteome</keyword>
<protein>
    <submittedName>
        <fullName evidence="1">Uncharacterized protein</fullName>
    </submittedName>
</protein>
<dbReference type="EMBL" id="JAADJZ010000002">
    <property type="protein sequence ID" value="KAF2877623.1"/>
    <property type="molecule type" value="Genomic_DNA"/>
</dbReference>
<dbReference type="AlphaFoldDB" id="A0A7C8MK59"/>
<proteinExistence type="predicted"/>
<accession>A0A7C8MK59</accession>
<sequence length="191" mass="21471">MSTPSTLNAPPSLDTRITVYPGDSQSSTQLLSTHCFPQRVYGQHDVKLNPQAELISWTISLREGATSDALQGHPGLYLDEATAIRRRSEDAKRNDLWYIDVAVDPYDDEQTRTTREYLNSKVRNPSRDIIELHEPGTDHVMTWGKLQLSYEAKTAVEGYEGVKSSLGDDVEEFEERVTALIAQHSIYAMGK</sequence>
<evidence type="ECO:0000313" key="1">
    <source>
        <dbReference type="EMBL" id="KAF2877623.1"/>
    </source>
</evidence>
<name>A0A7C8MK59_9PLEO</name>
<comment type="caution">
    <text evidence="1">The sequence shown here is derived from an EMBL/GenBank/DDBJ whole genome shotgun (WGS) entry which is preliminary data.</text>
</comment>
<evidence type="ECO:0000313" key="2">
    <source>
        <dbReference type="Proteomes" id="UP000481861"/>
    </source>
</evidence>
<dbReference type="OrthoDB" id="1896086at2759"/>